<dbReference type="OrthoDB" id="536881at2759"/>
<feature type="compositionally biased region" description="Basic and acidic residues" evidence="4">
    <location>
        <begin position="452"/>
        <end position="468"/>
    </location>
</feature>
<dbReference type="InterPro" id="IPR051648">
    <property type="entry name" value="CWI-Assembly_Regulator"/>
</dbReference>
<evidence type="ECO:0000256" key="2">
    <source>
        <dbReference type="ARBA" id="ARBA00022729"/>
    </source>
</evidence>
<dbReference type="PANTHER" id="PTHR31018">
    <property type="entry name" value="SPORULATION-SPECIFIC PROTEIN-RELATED"/>
    <property type="match status" value="1"/>
</dbReference>
<keyword evidence="5" id="KW-0472">Membrane</keyword>
<evidence type="ECO:0000313" key="6">
    <source>
        <dbReference type="EMBL" id="KAF2138169.1"/>
    </source>
</evidence>
<keyword evidence="7" id="KW-1185">Reference proteome</keyword>
<feature type="compositionally biased region" description="Basic and acidic residues" evidence="4">
    <location>
        <begin position="391"/>
        <end position="401"/>
    </location>
</feature>
<proteinExistence type="predicted"/>
<keyword evidence="3" id="KW-0325">Glycoprotein</keyword>
<comment type="subcellular location">
    <subcellularLocation>
        <location evidence="1">Cell envelope</location>
    </subcellularLocation>
</comment>
<evidence type="ECO:0000256" key="1">
    <source>
        <dbReference type="ARBA" id="ARBA00004196"/>
    </source>
</evidence>
<keyword evidence="2" id="KW-0732">Signal</keyword>
<evidence type="ECO:0008006" key="8">
    <source>
        <dbReference type="Google" id="ProtNLM"/>
    </source>
</evidence>
<evidence type="ECO:0000256" key="5">
    <source>
        <dbReference type="SAM" id="Phobius"/>
    </source>
</evidence>
<dbReference type="GeneID" id="54302801"/>
<dbReference type="EMBL" id="ML995498">
    <property type="protein sequence ID" value="KAF2138169.1"/>
    <property type="molecule type" value="Genomic_DNA"/>
</dbReference>
<reference evidence="6" key="1">
    <citation type="journal article" date="2020" name="Stud. Mycol.">
        <title>101 Dothideomycetes genomes: a test case for predicting lifestyles and emergence of pathogens.</title>
        <authorList>
            <person name="Haridas S."/>
            <person name="Albert R."/>
            <person name="Binder M."/>
            <person name="Bloem J."/>
            <person name="Labutti K."/>
            <person name="Salamov A."/>
            <person name="Andreopoulos B."/>
            <person name="Baker S."/>
            <person name="Barry K."/>
            <person name="Bills G."/>
            <person name="Bluhm B."/>
            <person name="Cannon C."/>
            <person name="Castanera R."/>
            <person name="Culley D."/>
            <person name="Daum C."/>
            <person name="Ezra D."/>
            <person name="Gonzalez J."/>
            <person name="Henrissat B."/>
            <person name="Kuo A."/>
            <person name="Liang C."/>
            <person name="Lipzen A."/>
            <person name="Lutzoni F."/>
            <person name="Magnuson J."/>
            <person name="Mondo S."/>
            <person name="Nolan M."/>
            <person name="Ohm R."/>
            <person name="Pangilinan J."/>
            <person name="Park H.-J."/>
            <person name="Ramirez L."/>
            <person name="Alfaro M."/>
            <person name="Sun H."/>
            <person name="Tritt A."/>
            <person name="Yoshinaga Y."/>
            <person name="Zwiers L.-H."/>
            <person name="Turgeon B."/>
            <person name="Goodwin S."/>
            <person name="Spatafora J."/>
            <person name="Crous P."/>
            <person name="Grigoriev I."/>
        </authorList>
    </citation>
    <scope>NUCLEOTIDE SEQUENCE</scope>
    <source>
        <strain evidence="6">CBS 121167</strain>
    </source>
</reference>
<feature type="region of interest" description="Disordered" evidence="4">
    <location>
        <begin position="388"/>
        <end position="468"/>
    </location>
</feature>
<dbReference type="RefSeq" id="XP_033393882.1">
    <property type="nucleotide sequence ID" value="XM_033545298.1"/>
</dbReference>
<evidence type="ECO:0000313" key="7">
    <source>
        <dbReference type="Proteomes" id="UP000799438"/>
    </source>
</evidence>
<gene>
    <name evidence="6" type="ORF">K452DRAFT_339403</name>
</gene>
<protein>
    <recommendedName>
        <fullName evidence="8">Receptor L-domain domain-containing protein</fullName>
    </recommendedName>
</protein>
<keyword evidence="5" id="KW-1133">Transmembrane helix</keyword>
<accession>A0A6A6B1V9</accession>
<evidence type="ECO:0000256" key="3">
    <source>
        <dbReference type="ARBA" id="ARBA00023180"/>
    </source>
</evidence>
<dbReference type="PANTHER" id="PTHR31018:SF3">
    <property type="entry name" value="RECEPTOR PROTEIN-TYROSINE KINASE"/>
    <property type="match status" value="1"/>
</dbReference>
<name>A0A6A6B1V9_9PEZI</name>
<keyword evidence="5" id="KW-0812">Transmembrane</keyword>
<evidence type="ECO:0000256" key="4">
    <source>
        <dbReference type="SAM" id="MobiDB-lite"/>
    </source>
</evidence>
<sequence length="468" mass="49952">MCLEWQCSGATTISETSALSACATYSGEITLSTSISGDVNLDGLEVILGNLTAYHAPNLTSISGKDLRYLDNIILEDLSSITDVNFPRLTRIQDFVLLGLNSLPRLNFSTPITSIRVVNIVNTSLTTIDGLGLDKIQSADYITVTNNPVLENFSLPVLKELAGPAFFVHNGENFTVDLPVLSTMIDLWLDTVSHVSMPSLKTINGSLNMTRADINTLSLPLVQEIMEINIWNDSDLYNISMPELASIGGRMRIEDNPRLASLTLEALANIRNDTTLTGNFTSVSFPSLQTLGGHLDVTTSEELDCSSFEGMAKSGNITAGLQCNSAGNSVSVAPSTPSETADPTQGNNSLTTGAKVGIGVGVAGGVIGATCAGILVFMLRRNRQKRLTVGETDKDETHQKPADAVPPDPAQELGSSNMQELEASKPVNEMDAPRGIVEAPEQEAVEMPANERVGELEGDTHLEKRTSA</sequence>
<dbReference type="AlphaFoldDB" id="A0A6A6B1V9"/>
<dbReference type="SUPFAM" id="SSF52058">
    <property type="entry name" value="L domain-like"/>
    <property type="match status" value="2"/>
</dbReference>
<feature type="transmembrane region" description="Helical" evidence="5">
    <location>
        <begin position="356"/>
        <end position="379"/>
    </location>
</feature>
<feature type="region of interest" description="Disordered" evidence="4">
    <location>
        <begin position="327"/>
        <end position="349"/>
    </location>
</feature>
<organism evidence="6 7">
    <name type="scientific">Aplosporella prunicola CBS 121167</name>
    <dbReference type="NCBI Taxonomy" id="1176127"/>
    <lineage>
        <taxon>Eukaryota</taxon>
        <taxon>Fungi</taxon>
        <taxon>Dikarya</taxon>
        <taxon>Ascomycota</taxon>
        <taxon>Pezizomycotina</taxon>
        <taxon>Dothideomycetes</taxon>
        <taxon>Dothideomycetes incertae sedis</taxon>
        <taxon>Botryosphaeriales</taxon>
        <taxon>Aplosporellaceae</taxon>
        <taxon>Aplosporella</taxon>
    </lineage>
</organism>
<dbReference type="Proteomes" id="UP000799438">
    <property type="component" value="Unassembled WGS sequence"/>
</dbReference>